<feature type="transmembrane region" description="Helical" evidence="6">
    <location>
        <begin position="47"/>
        <end position="71"/>
    </location>
</feature>
<evidence type="ECO:0000256" key="6">
    <source>
        <dbReference type="RuleBase" id="RU364113"/>
    </source>
</evidence>
<keyword evidence="9" id="KW-0378">Hydrolase</keyword>
<gene>
    <name evidence="9" type="primary">hflK</name>
    <name evidence="9" type="ORF">GJ689_04615</name>
</gene>
<feature type="domain" description="Band 7" evidence="8">
    <location>
        <begin position="72"/>
        <end position="258"/>
    </location>
</feature>
<protein>
    <recommendedName>
        <fullName evidence="6">Protein HflK</fullName>
    </recommendedName>
</protein>
<accession>A0A327JXP8</accession>
<evidence type="ECO:0000256" key="7">
    <source>
        <dbReference type="SAM" id="MobiDB-lite"/>
    </source>
</evidence>
<reference evidence="9 10" key="1">
    <citation type="submission" date="2019-11" db="EMBL/GenBank/DDBJ databases">
        <title>Whole-genome sequence of Rhodoplanes serenus DSM 18633, type strain.</title>
        <authorList>
            <person name="Kyndt J.A."/>
            <person name="Meyer T.E."/>
        </authorList>
    </citation>
    <scope>NUCLEOTIDE SEQUENCE [LARGE SCALE GENOMIC DNA]</scope>
    <source>
        <strain evidence="9 10">DSM 18633</strain>
    </source>
</reference>
<comment type="subcellular location">
    <subcellularLocation>
        <location evidence="1">Membrane</location>
        <topology evidence="1">Single-pass membrane protein</topology>
    </subcellularLocation>
</comment>
<keyword evidence="5 6" id="KW-0472">Membrane</keyword>
<feature type="region of interest" description="Disordered" evidence="7">
    <location>
        <begin position="1"/>
        <end position="32"/>
    </location>
</feature>
<dbReference type="InterPro" id="IPR050710">
    <property type="entry name" value="Band7/mec-2_domain"/>
</dbReference>
<evidence type="ECO:0000256" key="1">
    <source>
        <dbReference type="ARBA" id="ARBA00004167"/>
    </source>
</evidence>
<feature type="compositionally biased region" description="Gly residues" evidence="7">
    <location>
        <begin position="1"/>
        <end position="20"/>
    </location>
</feature>
<dbReference type="InterPro" id="IPR010201">
    <property type="entry name" value="HflK"/>
</dbReference>
<dbReference type="PANTHER" id="PTHR43327">
    <property type="entry name" value="STOMATIN-LIKE PROTEIN 2, MITOCHONDRIAL"/>
    <property type="match status" value="1"/>
</dbReference>
<dbReference type="Proteomes" id="UP000438991">
    <property type="component" value="Unassembled WGS sequence"/>
</dbReference>
<dbReference type="InterPro" id="IPR036013">
    <property type="entry name" value="Band_7/SPFH_dom_sf"/>
</dbReference>
<dbReference type="GO" id="GO:0008233">
    <property type="term" value="F:peptidase activity"/>
    <property type="evidence" value="ECO:0007669"/>
    <property type="project" value="UniProtKB-KW"/>
</dbReference>
<organism evidence="9 10">
    <name type="scientific">Rhodoplanes serenus</name>
    <dbReference type="NCBI Taxonomy" id="200615"/>
    <lineage>
        <taxon>Bacteria</taxon>
        <taxon>Pseudomonadati</taxon>
        <taxon>Pseudomonadota</taxon>
        <taxon>Alphaproteobacteria</taxon>
        <taxon>Hyphomicrobiales</taxon>
        <taxon>Nitrobacteraceae</taxon>
        <taxon>Rhodoplanes</taxon>
    </lineage>
</organism>
<dbReference type="Pfam" id="PF01145">
    <property type="entry name" value="Band_7"/>
    <property type="match status" value="1"/>
</dbReference>
<dbReference type="RefSeq" id="WP_111388319.1">
    <property type="nucleotide sequence ID" value="NZ_NPEW01000333.1"/>
</dbReference>
<evidence type="ECO:0000256" key="2">
    <source>
        <dbReference type="ARBA" id="ARBA00006971"/>
    </source>
</evidence>
<dbReference type="InterPro" id="IPR020980">
    <property type="entry name" value="Membrane_HflK_N"/>
</dbReference>
<evidence type="ECO:0000256" key="5">
    <source>
        <dbReference type="ARBA" id="ARBA00023136"/>
    </source>
</evidence>
<evidence type="ECO:0000259" key="8">
    <source>
        <dbReference type="SMART" id="SM00244"/>
    </source>
</evidence>
<dbReference type="InterPro" id="IPR001107">
    <property type="entry name" value="Band_7"/>
</dbReference>
<dbReference type="Pfam" id="PF12221">
    <property type="entry name" value="HflK_N"/>
    <property type="match status" value="1"/>
</dbReference>
<keyword evidence="4 6" id="KW-1133">Transmembrane helix</keyword>
<comment type="function">
    <text evidence="6">HflC and HflK could encode or regulate a protease.</text>
</comment>
<evidence type="ECO:0000256" key="4">
    <source>
        <dbReference type="ARBA" id="ARBA00022989"/>
    </source>
</evidence>
<dbReference type="Gene3D" id="3.30.479.30">
    <property type="entry name" value="Band 7 domain"/>
    <property type="match status" value="1"/>
</dbReference>
<dbReference type="SUPFAM" id="SSF117892">
    <property type="entry name" value="Band 7/SPFH domain"/>
    <property type="match status" value="1"/>
</dbReference>
<dbReference type="EMBL" id="WNKV01000003">
    <property type="protein sequence ID" value="MTW15488.1"/>
    <property type="molecule type" value="Genomic_DNA"/>
</dbReference>
<dbReference type="GO" id="GO:0016020">
    <property type="term" value="C:membrane"/>
    <property type="evidence" value="ECO:0007669"/>
    <property type="project" value="UniProtKB-SubCell"/>
</dbReference>
<comment type="subunit">
    <text evidence="6">HflC and HflK may interact to form a multimeric complex.</text>
</comment>
<dbReference type="NCBIfam" id="TIGR01933">
    <property type="entry name" value="hflK"/>
    <property type="match status" value="1"/>
</dbReference>
<evidence type="ECO:0000256" key="3">
    <source>
        <dbReference type="ARBA" id="ARBA00022692"/>
    </source>
</evidence>
<dbReference type="AlphaFoldDB" id="A0A327JXP8"/>
<evidence type="ECO:0000313" key="10">
    <source>
        <dbReference type="Proteomes" id="UP000438991"/>
    </source>
</evidence>
<evidence type="ECO:0000313" key="9">
    <source>
        <dbReference type="EMBL" id="MTW15488.1"/>
    </source>
</evidence>
<sequence length="387" mass="42322">MPWSNQGGGPWGTGPKGPWGSGPQSTGPTPPDLEELLRRSQDRLRRVLPGGSLGGKGIAVLVAVAIALWGLSGFYRVEPDELGVVLRFGKYTRDATPGLNYHLPYPIETVLTPKVTRVNRIDIGMRLVEDLRRGTTSTTMRDVPEESLMLTGDENIVDVDFSVFWVIKPAGGASQYLFNIQNPEGTVKAVAESAMREVVGRSDVQPILTGARQTIETAVHDLMQKTLDTYGAGIQITQVQMQKVDPPSQVIDSFRDVQAARADLERAQNEAQTYANRVVPEARGRAAQITQAAEAYREQTVAEARGQAGRFSKIYEEYRKAPEITRERLYLETMERLFGGTDKIILDPAGAAGTAGGIVPYLNLDELGRRHAQPQAPQSRAQTGVSR</sequence>
<dbReference type="CDD" id="cd03404">
    <property type="entry name" value="SPFH_HflK"/>
    <property type="match status" value="1"/>
</dbReference>
<comment type="caution">
    <text evidence="9">The sequence shown here is derived from an EMBL/GenBank/DDBJ whole genome shotgun (WGS) entry which is preliminary data.</text>
</comment>
<keyword evidence="3 6" id="KW-0812">Transmembrane</keyword>
<name>A0A327JXP8_9BRAD</name>
<comment type="similarity">
    <text evidence="2 6">Belongs to the band 7/mec-2 family. HflK subfamily.</text>
</comment>
<keyword evidence="9" id="KW-0645">Protease</keyword>
<dbReference type="GO" id="GO:0006508">
    <property type="term" value="P:proteolysis"/>
    <property type="evidence" value="ECO:0007669"/>
    <property type="project" value="UniProtKB-KW"/>
</dbReference>
<dbReference type="SMART" id="SM00244">
    <property type="entry name" value="PHB"/>
    <property type="match status" value="1"/>
</dbReference>
<proteinExistence type="inferred from homology"/>
<dbReference type="PANTHER" id="PTHR43327:SF2">
    <property type="entry name" value="MODULATOR OF FTSH PROTEASE HFLK"/>
    <property type="match status" value="1"/>
</dbReference>